<feature type="non-terminal residue" evidence="2">
    <location>
        <position position="1"/>
    </location>
</feature>
<organism evidence="2 3">
    <name type="scientific">Amblyomma americanum</name>
    <name type="common">Lone star tick</name>
    <dbReference type="NCBI Taxonomy" id="6943"/>
    <lineage>
        <taxon>Eukaryota</taxon>
        <taxon>Metazoa</taxon>
        <taxon>Ecdysozoa</taxon>
        <taxon>Arthropoda</taxon>
        <taxon>Chelicerata</taxon>
        <taxon>Arachnida</taxon>
        <taxon>Acari</taxon>
        <taxon>Parasitiformes</taxon>
        <taxon>Ixodida</taxon>
        <taxon>Ixodoidea</taxon>
        <taxon>Ixodidae</taxon>
        <taxon>Amblyomminae</taxon>
        <taxon>Amblyomma</taxon>
    </lineage>
</organism>
<evidence type="ECO:0000313" key="2">
    <source>
        <dbReference type="EMBL" id="KAK8785946.1"/>
    </source>
</evidence>
<comment type="caution">
    <text evidence="2">The sequence shown here is derived from an EMBL/GenBank/DDBJ whole genome shotgun (WGS) entry which is preliminary data.</text>
</comment>
<sequence length="55" mass="5932">VLGSEQPNAADHHHAGGADCHFSRLRLQGVPAQAGAPYPQGLHARHERRQGCHCK</sequence>
<accession>A0AAQ4FG56</accession>
<gene>
    <name evidence="2" type="ORF">V5799_007692</name>
</gene>
<dbReference type="Proteomes" id="UP001321473">
    <property type="component" value="Unassembled WGS sequence"/>
</dbReference>
<feature type="non-terminal residue" evidence="2">
    <location>
        <position position="55"/>
    </location>
</feature>
<dbReference type="EMBL" id="JARKHS020003193">
    <property type="protein sequence ID" value="KAK8785946.1"/>
    <property type="molecule type" value="Genomic_DNA"/>
</dbReference>
<name>A0AAQ4FG56_AMBAM</name>
<dbReference type="AlphaFoldDB" id="A0AAQ4FG56"/>
<feature type="region of interest" description="Disordered" evidence="1">
    <location>
        <begin position="31"/>
        <end position="55"/>
    </location>
</feature>
<evidence type="ECO:0000256" key="1">
    <source>
        <dbReference type="SAM" id="MobiDB-lite"/>
    </source>
</evidence>
<proteinExistence type="predicted"/>
<reference evidence="2 3" key="1">
    <citation type="journal article" date="2023" name="Arcadia Sci">
        <title>De novo assembly of a long-read Amblyomma americanum tick genome.</title>
        <authorList>
            <person name="Chou S."/>
            <person name="Poskanzer K.E."/>
            <person name="Rollins M."/>
            <person name="Thuy-Boun P.S."/>
        </authorList>
    </citation>
    <scope>NUCLEOTIDE SEQUENCE [LARGE SCALE GENOMIC DNA]</scope>
    <source>
        <strain evidence="2">F_SG_1</strain>
        <tissue evidence="2">Salivary glands</tissue>
    </source>
</reference>
<feature type="compositionally biased region" description="Basic residues" evidence="1">
    <location>
        <begin position="43"/>
        <end position="55"/>
    </location>
</feature>
<protein>
    <submittedName>
        <fullName evidence="2">Uncharacterized protein</fullName>
    </submittedName>
</protein>
<evidence type="ECO:0000313" key="3">
    <source>
        <dbReference type="Proteomes" id="UP001321473"/>
    </source>
</evidence>
<keyword evidence="3" id="KW-1185">Reference proteome</keyword>